<dbReference type="AlphaFoldDB" id="A0A2H3CB71"/>
<dbReference type="InterPro" id="IPR036259">
    <property type="entry name" value="MFS_trans_sf"/>
</dbReference>
<evidence type="ECO:0000313" key="8">
    <source>
        <dbReference type="Proteomes" id="UP000217790"/>
    </source>
</evidence>
<organism evidence="7 8">
    <name type="scientific">Armillaria gallica</name>
    <name type="common">Bulbous honey fungus</name>
    <name type="synonym">Armillaria bulbosa</name>
    <dbReference type="NCBI Taxonomy" id="47427"/>
    <lineage>
        <taxon>Eukaryota</taxon>
        <taxon>Fungi</taxon>
        <taxon>Dikarya</taxon>
        <taxon>Basidiomycota</taxon>
        <taxon>Agaricomycotina</taxon>
        <taxon>Agaricomycetes</taxon>
        <taxon>Agaricomycetidae</taxon>
        <taxon>Agaricales</taxon>
        <taxon>Marasmiineae</taxon>
        <taxon>Physalacriaceae</taxon>
        <taxon>Armillaria</taxon>
    </lineage>
</organism>
<dbReference type="EMBL" id="KZ293748">
    <property type="protein sequence ID" value="PBK80311.1"/>
    <property type="molecule type" value="Genomic_DNA"/>
</dbReference>
<keyword evidence="5 6" id="KW-0472">Membrane</keyword>
<protein>
    <recommendedName>
        <fullName evidence="9">MFS general substrate transporter</fullName>
    </recommendedName>
</protein>
<name>A0A2H3CB71_ARMGA</name>
<evidence type="ECO:0008006" key="9">
    <source>
        <dbReference type="Google" id="ProtNLM"/>
    </source>
</evidence>
<dbReference type="PANTHER" id="PTHR43791:SF49">
    <property type="entry name" value="TRANSPORTER, PUTATIVE (AFU_ORTHOLOGUE AFUA_4G04250)-RELATED"/>
    <property type="match status" value="1"/>
</dbReference>
<proteinExistence type="predicted"/>
<dbReference type="OrthoDB" id="2985014at2759"/>
<dbReference type="OMA" id="CILGRSH"/>
<accession>A0A2H3CB71</accession>
<evidence type="ECO:0000256" key="4">
    <source>
        <dbReference type="ARBA" id="ARBA00022989"/>
    </source>
</evidence>
<evidence type="ECO:0000256" key="1">
    <source>
        <dbReference type="ARBA" id="ARBA00004141"/>
    </source>
</evidence>
<keyword evidence="2" id="KW-0813">Transport</keyword>
<evidence type="ECO:0000256" key="5">
    <source>
        <dbReference type="ARBA" id="ARBA00023136"/>
    </source>
</evidence>
<dbReference type="SUPFAM" id="SSF103473">
    <property type="entry name" value="MFS general substrate transporter"/>
    <property type="match status" value="1"/>
</dbReference>
<evidence type="ECO:0000313" key="7">
    <source>
        <dbReference type="EMBL" id="PBK80311.1"/>
    </source>
</evidence>
<evidence type="ECO:0000256" key="3">
    <source>
        <dbReference type="ARBA" id="ARBA00022692"/>
    </source>
</evidence>
<dbReference type="GO" id="GO:0022857">
    <property type="term" value="F:transmembrane transporter activity"/>
    <property type="evidence" value="ECO:0007669"/>
    <property type="project" value="InterPro"/>
</dbReference>
<evidence type="ECO:0000256" key="2">
    <source>
        <dbReference type="ARBA" id="ARBA00022448"/>
    </source>
</evidence>
<dbReference type="STRING" id="47427.A0A2H3CB71"/>
<evidence type="ECO:0000256" key="6">
    <source>
        <dbReference type="SAM" id="Phobius"/>
    </source>
</evidence>
<gene>
    <name evidence="7" type="ORF">ARMGADRAFT_1092327</name>
</gene>
<feature type="transmembrane region" description="Helical" evidence="6">
    <location>
        <begin position="152"/>
        <end position="169"/>
    </location>
</feature>
<keyword evidence="3 6" id="KW-0812">Transmembrane</keyword>
<feature type="transmembrane region" description="Helical" evidence="6">
    <location>
        <begin position="46"/>
        <end position="69"/>
    </location>
</feature>
<dbReference type="Proteomes" id="UP000217790">
    <property type="component" value="Unassembled WGS sequence"/>
</dbReference>
<dbReference type="GO" id="GO:0016020">
    <property type="term" value="C:membrane"/>
    <property type="evidence" value="ECO:0007669"/>
    <property type="project" value="UniProtKB-SubCell"/>
</dbReference>
<keyword evidence="4 6" id="KW-1133">Transmembrane helix</keyword>
<feature type="transmembrane region" description="Helical" evidence="6">
    <location>
        <begin position="81"/>
        <end position="103"/>
    </location>
</feature>
<dbReference type="InParanoid" id="A0A2H3CB71"/>
<reference evidence="8" key="1">
    <citation type="journal article" date="2017" name="Nat. Ecol. Evol.">
        <title>Genome expansion and lineage-specific genetic innovations in the forest pathogenic fungi Armillaria.</title>
        <authorList>
            <person name="Sipos G."/>
            <person name="Prasanna A.N."/>
            <person name="Walter M.C."/>
            <person name="O'Connor E."/>
            <person name="Balint B."/>
            <person name="Krizsan K."/>
            <person name="Kiss B."/>
            <person name="Hess J."/>
            <person name="Varga T."/>
            <person name="Slot J."/>
            <person name="Riley R."/>
            <person name="Boka B."/>
            <person name="Rigling D."/>
            <person name="Barry K."/>
            <person name="Lee J."/>
            <person name="Mihaltcheva S."/>
            <person name="LaButti K."/>
            <person name="Lipzen A."/>
            <person name="Waldron R."/>
            <person name="Moloney N.M."/>
            <person name="Sperisen C."/>
            <person name="Kredics L."/>
            <person name="Vagvoelgyi C."/>
            <person name="Patrignani A."/>
            <person name="Fitzpatrick D."/>
            <person name="Nagy I."/>
            <person name="Doyle S."/>
            <person name="Anderson J.B."/>
            <person name="Grigoriev I.V."/>
            <person name="Gueldener U."/>
            <person name="Muensterkoetter M."/>
            <person name="Nagy L.G."/>
        </authorList>
    </citation>
    <scope>NUCLEOTIDE SEQUENCE [LARGE SCALE GENOMIC DNA]</scope>
    <source>
        <strain evidence="8">Ar21-2</strain>
    </source>
</reference>
<dbReference type="PANTHER" id="PTHR43791">
    <property type="entry name" value="PERMEASE-RELATED"/>
    <property type="match status" value="1"/>
</dbReference>
<dbReference type="Pfam" id="PF07690">
    <property type="entry name" value="MFS_1"/>
    <property type="match status" value="1"/>
</dbReference>
<sequence length="209" mass="23661">MFGWGATEMFMAISQNYSSGWSTIYTRCILGRSHPRSWYRLRERGVHLSLILAAGPLGSAFGRVIAYAVGSLDRDRGLEAWIWLFVIEGAPSCLLAIVVYLFLPSYPEKARWLFPDDRAMAILRMKQETSKPLGHATVTWQGPNPRWETGGFYLHHLVCILISVPMTIVDGFGYEGQDAQLFTVPPFALAFSITVTMSWVADRYRMWST</sequence>
<dbReference type="Gene3D" id="1.20.1250.20">
    <property type="entry name" value="MFS general substrate transporter like domains"/>
    <property type="match status" value="1"/>
</dbReference>
<comment type="subcellular location">
    <subcellularLocation>
        <location evidence="1">Membrane</location>
        <topology evidence="1">Multi-pass membrane protein</topology>
    </subcellularLocation>
</comment>
<keyword evidence="8" id="KW-1185">Reference proteome</keyword>
<dbReference type="InterPro" id="IPR011701">
    <property type="entry name" value="MFS"/>
</dbReference>
<feature type="transmembrane region" description="Helical" evidence="6">
    <location>
        <begin position="181"/>
        <end position="201"/>
    </location>
</feature>